<dbReference type="PIRSF" id="PIRSF005902">
    <property type="entry name" value="DNase_TatD"/>
    <property type="match status" value="1"/>
</dbReference>
<dbReference type="PANTHER" id="PTHR46124:SF2">
    <property type="entry name" value="D-AMINOACYL-TRNA DEACYLASE"/>
    <property type="match status" value="1"/>
</dbReference>
<feature type="binding site" evidence="4">
    <location>
        <position position="204"/>
    </location>
    <ligand>
        <name>a divalent metal cation</name>
        <dbReference type="ChEBI" id="CHEBI:60240"/>
        <label>1</label>
    </ligand>
</feature>
<dbReference type="GO" id="GO:0005829">
    <property type="term" value="C:cytosol"/>
    <property type="evidence" value="ECO:0007669"/>
    <property type="project" value="TreeGrafter"/>
</dbReference>
<reference evidence="5 6" key="1">
    <citation type="submission" date="2019-03" db="EMBL/GenBank/DDBJ databases">
        <title>Genomic Encyclopedia of Type Strains, Phase IV (KMG-IV): sequencing the most valuable type-strain genomes for metagenomic binning, comparative biology and taxonomic classification.</title>
        <authorList>
            <person name="Goeker M."/>
        </authorList>
    </citation>
    <scope>NUCLEOTIDE SEQUENCE [LARGE SCALE GENOMIC DNA]</scope>
    <source>
        <strain evidence="5 6">DSM 19345</strain>
    </source>
</reference>
<dbReference type="PANTHER" id="PTHR46124">
    <property type="entry name" value="D-AMINOACYL-TRNA DEACYLASE"/>
    <property type="match status" value="1"/>
</dbReference>
<evidence type="ECO:0000256" key="1">
    <source>
        <dbReference type="ARBA" id="ARBA00009275"/>
    </source>
</evidence>
<dbReference type="Pfam" id="PF01026">
    <property type="entry name" value="TatD_DNase"/>
    <property type="match status" value="1"/>
</dbReference>
<protein>
    <submittedName>
        <fullName evidence="5">TatD DNase family protein</fullName>
    </submittedName>
</protein>
<evidence type="ECO:0000256" key="2">
    <source>
        <dbReference type="ARBA" id="ARBA00022723"/>
    </source>
</evidence>
<keyword evidence="6" id="KW-1185">Reference proteome</keyword>
<dbReference type="GO" id="GO:0046872">
    <property type="term" value="F:metal ion binding"/>
    <property type="evidence" value="ECO:0007669"/>
    <property type="project" value="UniProtKB-KW"/>
</dbReference>
<feature type="binding site" evidence="4">
    <location>
        <position position="8"/>
    </location>
    <ligand>
        <name>a divalent metal cation</name>
        <dbReference type="ChEBI" id="CHEBI:60240"/>
        <label>1</label>
    </ligand>
</feature>
<comment type="similarity">
    <text evidence="1">Belongs to the metallo-dependent hydrolases superfamily. TatD-type hydrolase family.</text>
</comment>
<comment type="caution">
    <text evidence="5">The sequence shown here is derived from an EMBL/GenBank/DDBJ whole genome shotgun (WGS) entry which is preliminary data.</text>
</comment>
<proteinExistence type="inferred from homology"/>
<dbReference type="InterPro" id="IPR032466">
    <property type="entry name" value="Metal_Hydrolase"/>
</dbReference>
<dbReference type="EMBL" id="SMAK01000002">
    <property type="protein sequence ID" value="TCT12372.1"/>
    <property type="molecule type" value="Genomic_DNA"/>
</dbReference>
<organism evidence="5 6">
    <name type="scientific">Tepidamorphus gemmatus</name>
    <dbReference type="NCBI Taxonomy" id="747076"/>
    <lineage>
        <taxon>Bacteria</taxon>
        <taxon>Pseudomonadati</taxon>
        <taxon>Pseudomonadota</taxon>
        <taxon>Alphaproteobacteria</taxon>
        <taxon>Hyphomicrobiales</taxon>
        <taxon>Tepidamorphaceae</taxon>
        <taxon>Tepidamorphus</taxon>
    </lineage>
</organism>
<feature type="binding site" evidence="4">
    <location>
        <position position="6"/>
    </location>
    <ligand>
        <name>a divalent metal cation</name>
        <dbReference type="ChEBI" id="CHEBI:60240"/>
        <label>1</label>
    </ligand>
</feature>
<evidence type="ECO:0000313" key="6">
    <source>
        <dbReference type="Proteomes" id="UP000295678"/>
    </source>
</evidence>
<evidence type="ECO:0000256" key="3">
    <source>
        <dbReference type="ARBA" id="ARBA00022801"/>
    </source>
</evidence>
<dbReference type="InterPro" id="IPR018228">
    <property type="entry name" value="DNase_TatD-rel_CS"/>
</dbReference>
<dbReference type="InterPro" id="IPR001130">
    <property type="entry name" value="TatD-like"/>
</dbReference>
<feature type="binding site" evidence="4">
    <location>
        <position position="128"/>
    </location>
    <ligand>
        <name>a divalent metal cation</name>
        <dbReference type="ChEBI" id="CHEBI:60240"/>
        <label>2</label>
    </ligand>
</feature>
<sequence length="265" mass="29381">MIVDSHCHLDFPDFADDRDDVVARARAAGVGRMITICTRIRRFAQVRVVAETYPDVFCSAGTHPHNAGEETDATLADYLEAARHPKVVAIGEAGLDYHYDFAPRDAQLAGFRLQIEAARRTGLPLVIHSREAEADTEAILRQEMARGRFEAILHCFSSSAELARAGLELGLYVSFSGIVTFRRSDELRAIAASIPVDRLLVETDAPYLAPMPHRGHRNEPAYVVDTARILAEVRGVDYDTLARQTTANAFRLFRRMPPFESVSAS</sequence>
<feature type="binding site" evidence="4">
    <location>
        <position position="92"/>
    </location>
    <ligand>
        <name>a divalent metal cation</name>
        <dbReference type="ChEBI" id="CHEBI:60240"/>
        <label>1</label>
    </ligand>
</feature>
<dbReference type="SUPFAM" id="SSF51556">
    <property type="entry name" value="Metallo-dependent hydrolases"/>
    <property type="match status" value="1"/>
</dbReference>
<feature type="binding site" evidence="4">
    <location>
        <position position="154"/>
    </location>
    <ligand>
        <name>a divalent metal cation</name>
        <dbReference type="ChEBI" id="CHEBI:60240"/>
        <label>2</label>
    </ligand>
</feature>
<accession>A0A4R3MIP6</accession>
<dbReference type="PROSITE" id="PS01137">
    <property type="entry name" value="TATD_1"/>
    <property type="match status" value="1"/>
</dbReference>
<dbReference type="RefSeq" id="WP_132805172.1">
    <property type="nucleotide sequence ID" value="NZ_SMAK01000002.1"/>
</dbReference>
<dbReference type="Proteomes" id="UP000295678">
    <property type="component" value="Unassembled WGS sequence"/>
</dbReference>
<dbReference type="Gene3D" id="3.20.20.140">
    <property type="entry name" value="Metal-dependent hydrolases"/>
    <property type="match status" value="1"/>
</dbReference>
<dbReference type="CDD" id="cd01310">
    <property type="entry name" value="TatD_DNAse"/>
    <property type="match status" value="1"/>
</dbReference>
<dbReference type="GO" id="GO:0016788">
    <property type="term" value="F:hydrolase activity, acting on ester bonds"/>
    <property type="evidence" value="ECO:0007669"/>
    <property type="project" value="InterPro"/>
</dbReference>
<dbReference type="AlphaFoldDB" id="A0A4R3MIP6"/>
<evidence type="ECO:0000256" key="4">
    <source>
        <dbReference type="PIRSR" id="PIRSR005902-1"/>
    </source>
</evidence>
<gene>
    <name evidence="5" type="ORF">EDC22_10255</name>
</gene>
<keyword evidence="2 4" id="KW-0479">Metal-binding</keyword>
<keyword evidence="3" id="KW-0378">Hydrolase</keyword>
<dbReference type="NCBIfam" id="TIGR00010">
    <property type="entry name" value="YchF/TatD family DNA exonuclease"/>
    <property type="match status" value="1"/>
</dbReference>
<name>A0A4R3MIP6_9HYPH</name>
<dbReference type="InterPro" id="IPR015991">
    <property type="entry name" value="TatD/YcfH-like"/>
</dbReference>
<dbReference type="GO" id="GO:0004536">
    <property type="term" value="F:DNA nuclease activity"/>
    <property type="evidence" value="ECO:0007669"/>
    <property type="project" value="InterPro"/>
</dbReference>
<dbReference type="FunFam" id="3.20.20.140:FF:000005">
    <property type="entry name" value="TatD family hydrolase"/>
    <property type="match status" value="1"/>
</dbReference>
<dbReference type="OrthoDB" id="9810005at2"/>
<evidence type="ECO:0000313" key="5">
    <source>
        <dbReference type="EMBL" id="TCT12372.1"/>
    </source>
</evidence>